<feature type="region of interest" description="Disordered" evidence="8">
    <location>
        <begin position="152"/>
        <end position="394"/>
    </location>
</feature>
<keyword evidence="5 7" id="KW-0653">Protein transport</keyword>
<dbReference type="Pfam" id="PF05743">
    <property type="entry name" value="UEV"/>
    <property type="match status" value="1"/>
</dbReference>
<accession>A0A3E2H1P2</accession>
<feature type="domain" description="UEV" evidence="10">
    <location>
        <begin position="7"/>
        <end position="152"/>
    </location>
</feature>
<evidence type="ECO:0000256" key="5">
    <source>
        <dbReference type="ARBA" id="ARBA00022927"/>
    </source>
</evidence>
<dbReference type="AlphaFoldDB" id="A0A3E2H1P2"/>
<evidence type="ECO:0000259" key="9">
    <source>
        <dbReference type="PROSITE" id="PS51312"/>
    </source>
</evidence>
<evidence type="ECO:0000256" key="2">
    <source>
        <dbReference type="ARBA" id="ARBA00009594"/>
    </source>
</evidence>
<evidence type="ECO:0000313" key="12">
    <source>
        <dbReference type="Proteomes" id="UP000258309"/>
    </source>
</evidence>
<evidence type="ECO:0000256" key="7">
    <source>
        <dbReference type="PROSITE-ProRule" id="PRU00644"/>
    </source>
</evidence>
<dbReference type="PANTHER" id="PTHR23306:SF3">
    <property type="entry name" value="TUMOR SUPPRESSOR PROTEIN 101"/>
    <property type="match status" value="1"/>
</dbReference>
<dbReference type="InterPro" id="IPR052070">
    <property type="entry name" value="ESCRT-I_UEV_domain"/>
</dbReference>
<name>A0A3E2H1P2_SCYLI</name>
<dbReference type="PROSITE" id="PS51322">
    <property type="entry name" value="UEV"/>
    <property type="match status" value="1"/>
</dbReference>
<dbReference type="InterPro" id="IPR016135">
    <property type="entry name" value="UBQ-conjugating_enzyme/RWD"/>
</dbReference>
<evidence type="ECO:0000259" key="10">
    <source>
        <dbReference type="PROSITE" id="PS51322"/>
    </source>
</evidence>
<feature type="compositionally biased region" description="Low complexity" evidence="8">
    <location>
        <begin position="152"/>
        <end position="162"/>
    </location>
</feature>
<gene>
    <name evidence="11" type="ORF">B7463_g9074</name>
</gene>
<evidence type="ECO:0008006" key="13">
    <source>
        <dbReference type="Google" id="ProtNLM"/>
    </source>
</evidence>
<keyword evidence="3 7" id="KW-0813">Transport</keyword>
<keyword evidence="6" id="KW-0175">Coiled coil</keyword>
<feature type="domain" description="SB" evidence="9">
    <location>
        <begin position="496"/>
        <end position="563"/>
    </location>
</feature>
<proteinExistence type="inferred from homology"/>
<dbReference type="Pfam" id="PF09454">
    <property type="entry name" value="Vps23_core"/>
    <property type="match status" value="1"/>
</dbReference>
<dbReference type="PROSITE" id="PS51312">
    <property type="entry name" value="SB"/>
    <property type="match status" value="1"/>
</dbReference>
<dbReference type="PANTHER" id="PTHR23306">
    <property type="entry name" value="TUMOR SUSCEPTIBILITY GENE 101 PROTEIN-RELATED"/>
    <property type="match status" value="1"/>
</dbReference>
<dbReference type="SUPFAM" id="SSF140111">
    <property type="entry name" value="Endosomal sorting complex assembly domain"/>
    <property type="match status" value="1"/>
</dbReference>
<keyword evidence="12" id="KW-1185">Reference proteome</keyword>
<evidence type="ECO:0000256" key="4">
    <source>
        <dbReference type="ARBA" id="ARBA00022753"/>
    </source>
</evidence>
<dbReference type="Gene3D" id="3.10.110.10">
    <property type="entry name" value="Ubiquitin Conjugating Enzyme"/>
    <property type="match status" value="1"/>
</dbReference>
<evidence type="ECO:0000256" key="8">
    <source>
        <dbReference type="SAM" id="MobiDB-lite"/>
    </source>
</evidence>
<feature type="compositionally biased region" description="Polar residues" evidence="8">
    <location>
        <begin position="268"/>
        <end position="282"/>
    </location>
</feature>
<feature type="non-terminal residue" evidence="11">
    <location>
        <position position="563"/>
    </location>
</feature>
<dbReference type="InterPro" id="IPR017916">
    <property type="entry name" value="SB_dom"/>
</dbReference>
<dbReference type="Gene3D" id="6.10.140.820">
    <property type="match status" value="1"/>
</dbReference>
<evidence type="ECO:0000256" key="1">
    <source>
        <dbReference type="ARBA" id="ARBA00004177"/>
    </source>
</evidence>
<evidence type="ECO:0000313" key="11">
    <source>
        <dbReference type="EMBL" id="RFU27251.1"/>
    </source>
</evidence>
<dbReference type="GO" id="GO:0000813">
    <property type="term" value="C:ESCRT I complex"/>
    <property type="evidence" value="ECO:0007669"/>
    <property type="project" value="TreeGrafter"/>
</dbReference>
<dbReference type="OMA" id="YMNFPQP"/>
<evidence type="ECO:0000256" key="6">
    <source>
        <dbReference type="ARBA" id="ARBA00023054"/>
    </source>
</evidence>
<dbReference type="CDD" id="cd11685">
    <property type="entry name" value="UEV_TSG101-like"/>
    <property type="match status" value="1"/>
</dbReference>
<feature type="non-terminal residue" evidence="11">
    <location>
        <position position="1"/>
    </location>
</feature>
<comment type="subcellular location">
    <subcellularLocation>
        <location evidence="1">Endosome</location>
    </subcellularLocation>
</comment>
<feature type="compositionally biased region" description="Low complexity" evidence="8">
    <location>
        <begin position="342"/>
        <end position="365"/>
    </location>
</feature>
<dbReference type="GO" id="GO:0006886">
    <property type="term" value="P:intracellular protein transport"/>
    <property type="evidence" value="ECO:0007669"/>
    <property type="project" value="UniProtKB-ARBA"/>
</dbReference>
<dbReference type="OrthoDB" id="306304at2759"/>
<reference evidence="11 12" key="1">
    <citation type="submission" date="2018-05" db="EMBL/GenBank/DDBJ databases">
        <title>Draft genome sequence of Scytalidium lignicola DSM 105466, a ubiquitous saprotrophic fungus.</title>
        <authorList>
            <person name="Buettner E."/>
            <person name="Gebauer A.M."/>
            <person name="Hofrichter M."/>
            <person name="Liers C."/>
            <person name="Kellner H."/>
        </authorList>
    </citation>
    <scope>NUCLEOTIDE SEQUENCE [LARGE SCALE GENOMIC DNA]</scope>
    <source>
        <strain evidence="11 12">DSM 105466</strain>
    </source>
</reference>
<dbReference type="SUPFAM" id="SSF54495">
    <property type="entry name" value="UBC-like"/>
    <property type="match status" value="1"/>
</dbReference>
<dbReference type="STRING" id="5539.A0A3E2H1P2"/>
<dbReference type="EMBL" id="NCSJ02000214">
    <property type="protein sequence ID" value="RFU27251.1"/>
    <property type="molecule type" value="Genomic_DNA"/>
</dbReference>
<dbReference type="GO" id="GO:0072666">
    <property type="term" value="P:establishment of protein localization to vacuole"/>
    <property type="evidence" value="ECO:0007669"/>
    <property type="project" value="UniProtKB-ARBA"/>
</dbReference>
<dbReference type="InterPro" id="IPR037202">
    <property type="entry name" value="ESCRT_assembly_dom"/>
</dbReference>
<comment type="similarity">
    <text evidence="2">Belongs to the ubiquitin-conjugating enzyme family. UEV subfamily.</text>
</comment>
<dbReference type="GO" id="GO:0043130">
    <property type="term" value="F:ubiquitin binding"/>
    <property type="evidence" value="ECO:0007669"/>
    <property type="project" value="TreeGrafter"/>
</dbReference>
<dbReference type="InterPro" id="IPR008883">
    <property type="entry name" value="UEV_N"/>
</dbReference>
<dbReference type="Proteomes" id="UP000258309">
    <property type="component" value="Unassembled WGS sequence"/>
</dbReference>
<organism evidence="11 12">
    <name type="scientific">Scytalidium lignicola</name>
    <name type="common">Hyphomycete</name>
    <dbReference type="NCBI Taxonomy" id="5539"/>
    <lineage>
        <taxon>Eukaryota</taxon>
        <taxon>Fungi</taxon>
        <taxon>Dikarya</taxon>
        <taxon>Ascomycota</taxon>
        <taxon>Pezizomycotina</taxon>
        <taxon>Leotiomycetes</taxon>
        <taxon>Leotiomycetes incertae sedis</taxon>
        <taxon>Scytalidium</taxon>
    </lineage>
</organism>
<protein>
    <recommendedName>
        <fullName evidence="13">UEV domain-containing protein</fullName>
    </recommendedName>
</protein>
<feature type="compositionally biased region" description="Pro residues" evidence="8">
    <location>
        <begin position="163"/>
        <end position="176"/>
    </location>
</feature>
<dbReference type="GO" id="GO:0043162">
    <property type="term" value="P:ubiquitin-dependent protein catabolic process via the multivesicular body sorting pathway"/>
    <property type="evidence" value="ECO:0007669"/>
    <property type="project" value="UniProtKB-ARBA"/>
</dbReference>
<feature type="compositionally biased region" description="Low complexity" evidence="8">
    <location>
        <begin position="293"/>
        <end position="329"/>
    </location>
</feature>
<comment type="caution">
    <text evidence="11">The sequence shown here is derived from an EMBL/GenBank/DDBJ whole genome shotgun (WGS) entry which is preliminary data.</text>
</comment>
<evidence type="ECO:0000256" key="3">
    <source>
        <dbReference type="ARBA" id="ARBA00022448"/>
    </source>
</evidence>
<sequence length="563" mass="62910">MAAVQQRVLNWLYSVLTSEYKDVNRTYSDVAQTLSHYSSLSPRTDVYTYENGTSALLLYVSGTLPVNFRGNTYWFPIGLWIPHNYPQEAPMVYVKPTEGMMVRAGQHVDPQGKIYHPYLVRWPEMWNKSSILDLLAILRDVFAKEPPVIAKQQQVTPPVQQNPAPPPRPPLPPGSNLPPSVAQSVTEQVRPPPPPPKPSATQQAQPHIPPPPDTLQRDKGPPLPPLPPNVSRDSSRYGWPQAVDRNVHQPQRRSSLRYESPPALQPQPIRQPTLNESHSPVSPITPPDDQYRRPQYAHQYQQPPQPQQYQQPPYTSPPSQTVNFQAAGPQGPPRPPGAPNSIPTQHYPPQQPQWQQYPSQSQTQPKPKPQIPDLIDAPLTLDIPPEGSNNLPAPPIPPNPEKYMLLHNLAGALYSQRQHTISQTESSLPGLQAQNQAMRDALSKMHAEINALETISSMLNSNTTILHTALHDADKVIENSQHRAPPEIDELLVAPTVVGNQLYELVSEERSLGDALFVLERAVERGRISPAVFTKMTRSLAREWYLKKALAKKIGKGMGLMVH</sequence>
<keyword evidence="4" id="KW-0967">Endosome</keyword>